<dbReference type="OMA" id="DISLWME"/>
<gene>
    <name evidence="1" type="ORF">SPOG_04641</name>
</gene>
<dbReference type="STRING" id="653667.S9XGW8"/>
<name>S9XGW8_SCHCR</name>
<accession>S9XGW8</accession>
<dbReference type="HOGENOM" id="CLU_799636_0_0_1"/>
<dbReference type="OrthoDB" id="5316826at2759"/>
<dbReference type="GeneID" id="25038954"/>
<evidence type="ECO:0000313" key="1">
    <source>
        <dbReference type="EMBL" id="EPY52911.1"/>
    </source>
</evidence>
<dbReference type="RefSeq" id="XP_013022786.1">
    <property type="nucleotide sequence ID" value="XM_013167332.1"/>
</dbReference>
<dbReference type="Proteomes" id="UP000015464">
    <property type="component" value="Unassembled WGS sequence"/>
</dbReference>
<keyword evidence="2" id="KW-1185">Reference proteome</keyword>
<dbReference type="AlphaFoldDB" id="S9XGW8"/>
<reference evidence="1 2" key="1">
    <citation type="journal article" date="2011" name="Science">
        <title>Comparative functional genomics of the fission yeasts.</title>
        <authorList>
            <person name="Rhind N."/>
            <person name="Chen Z."/>
            <person name="Yassour M."/>
            <person name="Thompson D.A."/>
            <person name="Haas B.J."/>
            <person name="Habib N."/>
            <person name="Wapinski I."/>
            <person name="Roy S."/>
            <person name="Lin M.F."/>
            <person name="Heiman D.I."/>
            <person name="Young S.K."/>
            <person name="Furuya K."/>
            <person name="Guo Y."/>
            <person name="Pidoux A."/>
            <person name="Chen H.M."/>
            <person name="Robbertse B."/>
            <person name="Goldberg J.M."/>
            <person name="Aoki K."/>
            <person name="Bayne E.H."/>
            <person name="Berlin A.M."/>
            <person name="Desjardins C.A."/>
            <person name="Dobbs E."/>
            <person name="Dukaj L."/>
            <person name="Fan L."/>
            <person name="FitzGerald M.G."/>
            <person name="French C."/>
            <person name="Gujja S."/>
            <person name="Hansen K."/>
            <person name="Keifenheim D."/>
            <person name="Levin J.Z."/>
            <person name="Mosher R.A."/>
            <person name="Mueller C.A."/>
            <person name="Pfiffner J."/>
            <person name="Priest M."/>
            <person name="Russ C."/>
            <person name="Smialowska A."/>
            <person name="Swoboda P."/>
            <person name="Sykes S.M."/>
            <person name="Vaughn M."/>
            <person name="Vengrova S."/>
            <person name="Yoder R."/>
            <person name="Zeng Q."/>
            <person name="Allshire R."/>
            <person name="Baulcombe D."/>
            <person name="Birren B.W."/>
            <person name="Brown W."/>
            <person name="Ekwall K."/>
            <person name="Kellis M."/>
            <person name="Leatherwood J."/>
            <person name="Levin H."/>
            <person name="Margalit H."/>
            <person name="Martienssen R."/>
            <person name="Nieduszynski C.A."/>
            <person name="Spatafora J.W."/>
            <person name="Friedman N."/>
            <person name="Dalgaard J.Z."/>
            <person name="Baumann P."/>
            <person name="Niki H."/>
            <person name="Regev A."/>
            <person name="Nusbaum C."/>
        </authorList>
    </citation>
    <scope>NUCLEOTIDE SEQUENCE [LARGE SCALE GENOMIC DNA]</scope>
    <source>
        <strain evidence="2">OY26 / ATCC MYA-4695 / CBS 11777 / NBRC 106824 / NRRL Y48691</strain>
    </source>
</reference>
<proteinExistence type="predicted"/>
<protein>
    <submittedName>
        <fullName evidence="1">Uncharacterized protein</fullName>
    </submittedName>
</protein>
<dbReference type="EMBL" id="KE546989">
    <property type="protein sequence ID" value="EPY52911.1"/>
    <property type="molecule type" value="Genomic_DNA"/>
</dbReference>
<evidence type="ECO:0000313" key="2">
    <source>
        <dbReference type="Proteomes" id="UP000015464"/>
    </source>
</evidence>
<sequence>MAKEFRKCILGPVNAGYTLAYSSLLKDQVDRPFLFNPKPFRSYRARNFLNIYREGSNVIDPPEKVGRLDYKETHKMPAIDCLLVDSCITKTRKTIKMMKSLLHKESSVILLNQDISLWMEYSSIFEDPLKRPKLYLGKFQNFSTNRPKNIIQTSSLPYLRLCEMPTSPNFDWDISKLQEVSCLPPELDHFLNMEPLGKTKLQSTKQFLTEQVCDLMVLMTKSLPNPQMKRNAIYLWLDVISKLPFFPYLETSLLSFDALYQSTCFTPTTYLNVPPLEANIISKYHCMKTLLKFATFHVNDPSLHTFLNHLLNFSVRNYNSLFPFSTSEPPSNLFSMIEKIPIPNVSD</sequence>
<organism evidence="1 2">
    <name type="scientific">Schizosaccharomyces cryophilus (strain OY26 / ATCC MYA-4695 / CBS 11777 / NBRC 106824 / NRRL Y48691)</name>
    <name type="common">Fission yeast</name>
    <dbReference type="NCBI Taxonomy" id="653667"/>
    <lineage>
        <taxon>Eukaryota</taxon>
        <taxon>Fungi</taxon>
        <taxon>Dikarya</taxon>
        <taxon>Ascomycota</taxon>
        <taxon>Taphrinomycotina</taxon>
        <taxon>Schizosaccharomycetes</taxon>
        <taxon>Schizosaccharomycetales</taxon>
        <taxon>Schizosaccharomycetaceae</taxon>
        <taxon>Schizosaccharomyces</taxon>
    </lineage>
</organism>